<protein>
    <submittedName>
        <fullName evidence="1">Uncharacterized protein</fullName>
    </submittedName>
</protein>
<accession>A0A0F9QK01</accession>
<dbReference type="AlphaFoldDB" id="A0A0F9QK01"/>
<sequence>MKTYRKTYVVLEKGDHLEVGCGDVTLQIEMDQLGALVEVRAQRPATDGRFMLASCSILDSGGETRNHLVRVNGVLSLSPIADSCKLGAEVVGSTRR</sequence>
<proteinExistence type="predicted"/>
<dbReference type="EMBL" id="LAZR01001557">
    <property type="protein sequence ID" value="KKN42769.1"/>
    <property type="molecule type" value="Genomic_DNA"/>
</dbReference>
<name>A0A0F9QK01_9ZZZZ</name>
<reference evidence="1" key="1">
    <citation type="journal article" date="2015" name="Nature">
        <title>Complex archaea that bridge the gap between prokaryotes and eukaryotes.</title>
        <authorList>
            <person name="Spang A."/>
            <person name="Saw J.H."/>
            <person name="Jorgensen S.L."/>
            <person name="Zaremba-Niedzwiedzka K."/>
            <person name="Martijn J."/>
            <person name="Lind A.E."/>
            <person name="van Eijk R."/>
            <person name="Schleper C."/>
            <person name="Guy L."/>
            <person name="Ettema T.J."/>
        </authorList>
    </citation>
    <scope>NUCLEOTIDE SEQUENCE</scope>
</reference>
<comment type="caution">
    <text evidence="1">The sequence shown here is derived from an EMBL/GenBank/DDBJ whole genome shotgun (WGS) entry which is preliminary data.</text>
</comment>
<organism evidence="1">
    <name type="scientific">marine sediment metagenome</name>
    <dbReference type="NCBI Taxonomy" id="412755"/>
    <lineage>
        <taxon>unclassified sequences</taxon>
        <taxon>metagenomes</taxon>
        <taxon>ecological metagenomes</taxon>
    </lineage>
</organism>
<evidence type="ECO:0000313" key="1">
    <source>
        <dbReference type="EMBL" id="KKN42769.1"/>
    </source>
</evidence>
<gene>
    <name evidence="1" type="ORF">LCGC14_0709790</name>
</gene>